<dbReference type="EMBL" id="JARBHB010000006">
    <property type="protein sequence ID" value="KAJ8881745.1"/>
    <property type="molecule type" value="Genomic_DNA"/>
</dbReference>
<sequence length="180" mass="20821">MYTSHQTILDTKCWKTQSYVASNTECLFCKGKHTLQKCENFTKASIQQRIKFVRQNNFCLKCPIKSVTCHMCSEKHYTLLHTFIHRDQVPHFKDNCENQLQKSNQDLVSPDSLRVIFTQNQAAIADPARLCTGDNMRQTQPITNLQVSSGFRFAISFHYRSMCAVPEIEERTDCNSDTEN</sequence>
<protein>
    <submittedName>
        <fullName evidence="1">Uncharacterized protein</fullName>
    </submittedName>
</protein>
<gene>
    <name evidence="1" type="ORF">PR048_018231</name>
</gene>
<evidence type="ECO:0000313" key="1">
    <source>
        <dbReference type="EMBL" id="KAJ8881745.1"/>
    </source>
</evidence>
<organism evidence="1 2">
    <name type="scientific">Dryococelus australis</name>
    <dbReference type="NCBI Taxonomy" id="614101"/>
    <lineage>
        <taxon>Eukaryota</taxon>
        <taxon>Metazoa</taxon>
        <taxon>Ecdysozoa</taxon>
        <taxon>Arthropoda</taxon>
        <taxon>Hexapoda</taxon>
        <taxon>Insecta</taxon>
        <taxon>Pterygota</taxon>
        <taxon>Neoptera</taxon>
        <taxon>Polyneoptera</taxon>
        <taxon>Phasmatodea</taxon>
        <taxon>Verophasmatodea</taxon>
        <taxon>Anareolatae</taxon>
        <taxon>Phasmatidae</taxon>
        <taxon>Eurycanthinae</taxon>
        <taxon>Dryococelus</taxon>
    </lineage>
</organism>
<dbReference type="Proteomes" id="UP001159363">
    <property type="component" value="Chromosome 5"/>
</dbReference>
<keyword evidence="2" id="KW-1185">Reference proteome</keyword>
<evidence type="ECO:0000313" key="2">
    <source>
        <dbReference type="Proteomes" id="UP001159363"/>
    </source>
</evidence>
<accession>A0ABQ9HBQ5</accession>
<proteinExistence type="predicted"/>
<reference evidence="1 2" key="1">
    <citation type="submission" date="2023-02" db="EMBL/GenBank/DDBJ databases">
        <title>LHISI_Scaffold_Assembly.</title>
        <authorList>
            <person name="Stuart O.P."/>
            <person name="Cleave R."/>
            <person name="Magrath M.J.L."/>
            <person name="Mikheyev A.S."/>
        </authorList>
    </citation>
    <scope>NUCLEOTIDE SEQUENCE [LARGE SCALE GENOMIC DNA]</scope>
    <source>
        <strain evidence="1">Daus_M_001</strain>
        <tissue evidence="1">Leg muscle</tissue>
    </source>
</reference>
<name>A0ABQ9HBQ5_9NEOP</name>
<comment type="caution">
    <text evidence="1">The sequence shown here is derived from an EMBL/GenBank/DDBJ whole genome shotgun (WGS) entry which is preliminary data.</text>
</comment>